<dbReference type="Pfam" id="PF00578">
    <property type="entry name" value="AhpC-TSA"/>
    <property type="match status" value="1"/>
</dbReference>
<dbReference type="Gene3D" id="3.40.30.10">
    <property type="entry name" value="Glutaredoxin"/>
    <property type="match status" value="1"/>
</dbReference>
<dbReference type="Proteomes" id="UP000176666">
    <property type="component" value="Unassembled WGS sequence"/>
</dbReference>
<dbReference type="InterPro" id="IPR000866">
    <property type="entry name" value="AhpC/TSA"/>
</dbReference>
<name>A0A1F5GZ10_9BACT</name>
<dbReference type="InterPro" id="IPR013766">
    <property type="entry name" value="Thioredoxin_domain"/>
</dbReference>
<feature type="transmembrane region" description="Helical" evidence="1">
    <location>
        <begin position="15"/>
        <end position="35"/>
    </location>
</feature>
<organism evidence="3 4">
    <name type="scientific">Candidatus Curtissbacteria bacterium RIFCSPHIGHO2_12_FULL_38_9b</name>
    <dbReference type="NCBI Taxonomy" id="1797720"/>
    <lineage>
        <taxon>Bacteria</taxon>
        <taxon>Candidatus Curtissiibacteriota</taxon>
    </lineage>
</organism>
<gene>
    <name evidence="3" type="ORF">A3F02_02135</name>
</gene>
<dbReference type="SUPFAM" id="SSF52833">
    <property type="entry name" value="Thioredoxin-like"/>
    <property type="match status" value="1"/>
</dbReference>
<dbReference type="InterPro" id="IPR036249">
    <property type="entry name" value="Thioredoxin-like_sf"/>
</dbReference>
<dbReference type="AlphaFoldDB" id="A0A1F5GZ10"/>
<evidence type="ECO:0000259" key="2">
    <source>
        <dbReference type="PROSITE" id="PS51352"/>
    </source>
</evidence>
<dbReference type="CDD" id="cd02971">
    <property type="entry name" value="PRX_family"/>
    <property type="match status" value="1"/>
</dbReference>
<keyword evidence="1" id="KW-1133">Transmembrane helix</keyword>
<dbReference type="GO" id="GO:0016209">
    <property type="term" value="F:antioxidant activity"/>
    <property type="evidence" value="ECO:0007669"/>
    <property type="project" value="InterPro"/>
</dbReference>
<dbReference type="InterPro" id="IPR050553">
    <property type="entry name" value="Thioredoxin_ResA/DsbE_sf"/>
</dbReference>
<comment type="caution">
    <text evidence="3">The sequence shown here is derived from an EMBL/GenBank/DDBJ whole genome shotgun (WGS) entry which is preliminary data.</text>
</comment>
<dbReference type="PROSITE" id="PS51352">
    <property type="entry name" value="THIOREDOXIN_2"/>
    <property type="match status" value="1"/>
</dbReference>
<protein>
    <recommendedName>
        <fullName evidence="2">Thioredoxin domain-containing protein</fullName>
    </recommendedName>
</protein>
<keyword evidence="1" id="KW-0812">Transmembrane</keyword>
<dbReference type="PANTHER" id="PTHR42852">
    <property type="entry name" value="THIOL:DISULFIDE INTERCHANGE PROTEIN DSBE"/>
    <property type="match status" value="1"/>
</dbReference>
<dbReference type="GO" id="GO:0016491">
    <property type="term" value="F:oxidoreductase activity"/>
    <property type="evidence" value="ECO:0007669"/>
    <property type="project" value="InterPro"/>
</dbReference>
<keyword evidence="1" id="KW-0472">Membrane</keyword>
<feature type="domain" description="Thioredoxin" evidence="2">
    <location>
        <begin position="64"/>
        <end position="217"/>
    </location>
</feature>
<proteinExistence type="predicted"/>
<evidence type="ECO:0000256" key="1">
    <source>
        <dbReference type="SAM" id="Phobius"/>
    </source>
</evidence>
<dbReference type="PANTHER" id="PTHR42852:SF13">
    <property type="entry name" value="PROTEIN DIPZ"/>
    <property type="match status" value="1"/>
</dbReference>
<sequence length="217" mass="24456">MRERKKVINLNKQTIIIALSILIFIAAVVAVSFYLGSKNGQDNQQAEYSADHQGQSASEEKFNSFMGQQAPDFTLYSYDDKKVTLSELKGKKVVLFFTEGVMCYPSCWNQIAAFGKDEAFKKEDTVVFSIVVDTKNEWDTAIKKMPELGTSTVLFDSSKIISKEYGVLSLPSSMHKGQFPGHTYLILDKDGVIRFVKDDPQMAVRNDELRAELEKLN</sequence>
<evidence type="ECO:0000313" key="3">
    <source>
        <dbReference type="EMBL" id="OGD97126.1"/>
    </source>
</evidence>
<accession>A0A1F5GZ10</accession>
<dbReference type="EMBL" id="MFBJ01000011">
    <property type="protein sequence ID" value="OGD97126.1"/>
    <property type="molecule type" value="Genomic_DNA"/>
</dbReference>
<reference evidence="3 4" key="1">
    <citation type="journal article" date="2016" name="Nat. Commun.">
        <title>Thousands of microbial genomes shed light on interconnected biogeochemical processes in an aquifer system.</title>
        <authorList>
            <person name="Anantharaman K."/>
            <person name="Brown C.T."/>
            <person name="Hug L.A."/>
            <person name="Sharon I."/>
            <person name="Castelle C.J."/>
            <person name="Probst A.J."/>
            <person name="Thomas B.C."/>
            <person name="Singh A."/>
            <person name="Wilkins M.J."/>
            <person name="Karaoz U."/>
            <person name="Brodie E.L."/>
            <person name="Williams K.H."/>
            <person name="Hubbard S.S."/>
            <person name="Banfield J.F."/>
        </authorList>
    </citation>
    <scope>NUCLEOTIDE SEQUENCE [LARGE SCALE GENOMIC DNA]</scope>
</reference>
<evidence type="ECO:0000313" key="4">
    <source>
        <dbReference type="Proteomes" id="UP000176666"/>
    </source>
</evidence>